<dbReference type="AlphaFoldDB" id="A0A2H5F1U7"/>
<proteinExistence type="predicted"/>
<name>A0A2H5F1U7_9RHOB</name>
<evidence type="ECO:0000313" key="2">
    <source>
        <dbReference type="Proteomes" id="UP000234530"/>
    </source>
</evidence>
<dbReference type="KEGG" id="pzh:CX676_16180"/>
<evidence type="ECO:0000313" key="1">
    <source>
        <dbReference type="EMBL" id="AUH65506.1"/>
    </source>
</evidence>
<dbReference type="EMBL" id="CP025430">
    <property type="protein sequence ID" value="AUH65506.1"/>
    <property type="molecule type" value="Genomic_DNA"/>
</dbReference>
<protein>
    <submittedName>
        <fullName evidence="1">Uncharacterized protein</fullName>
    </submittedName>
</protein>
<dbReference type="Proteomes" id="UP000234530">
    <property type="component" value="Chromosome"/>
</dbReference>
<gene>
    <name evidence="1" type="ORF">CX676_16180</name>
</gene>
<organism evidence="1 2">
    <name type="scientific">Paracoccus zhejiangensis</name>
    <dbReference type="NCBI Taxonomy" id="1077935"/>
    <lineage>
        <taxon>Bacteria</taxon>
        <taxon>Pseudomonadati</taxon>
        <taxon>Pseudomonadota</taxon>
        <taxon>Alphaproteobacteria</taxon>
        <taxon>Rhodobacterales</taxon>
        <taxon>Paracoccaceae</taxon>
        <taxon>Paracoccus</taxon>
    </lineage>
</organism>
<reference evidence="1 2" key="1">
    <citation type="journal article" date="2013" name="Antonie Van Leeuwenhoek">
        <title>Paracoccus zhejiangensis sp. nov., isolated from activated sludge in wastewater-treatment system.</title>
        <authorList>
            <person name="Wu Z.G."/>
            <person name="Zhang D.F."/>
            <person name="Liu Y.L."/>
            <person name="Wang F."/>
            <person name="Jiang X."/>
            <person name="Li C."/>
            <person name="Li S.P."/>
            <person name="Hong Q."/>
            <person name="Li W.J."/>
        </authorList>
    </citation>
    <scope>NUCLEOTIDE SEQUENCE [LARGE SCALE GENOMIC DNA]</scope>
    <source>
        <strain evidence="1 2">J6</strain>
    </source>
</reference>
<accession>A0A2H5F1U7</accession>
<sequence length="61" mass="6527">MIFCSGWEQLWQSGEISGGQRHDEASPCAFNAAINGLDGTSDGFGPAESLLEPLQCLKERA</sequence>
<keyword evidence="2" id="KW-1185">Reference proteome</keyword>